<dbReference type="InterPro" id="IPR003877">
    <property type="entry name" value="SPRY_dom"/>
</dbReference>
<sequence>MAADQIVVPALGRPFTLGMLYDARKEQIFPGVTIWDEENLQAMTKKCDQHSSDFQITKFNSLEEKTSLLDMNASIKASFMGGLIDVEGSAKFLNDRKQSFHQSRVTFQYNATTIFEQLMLSAADIRKNQQLSNLVRSSATHLVTGILHGATAFFVFDSEASDVSSVQDLEGSMQAVIKLIPSFNVEGKVDIKLTDSEKSVCDKMTCKFYGDFLLESNPATFEEAVKSYTDLPKLLIDKKENGVPVKVWMMPLQNLTPSAARVMADISPDTVGKIQDALEAMDQLKIRCNKCLEDRYHFPSIHEKLNSFKHSCDENITKIQDMLAENIPPIRAGEKPEEELLKLTDDKEKPPFNIKELKERMKNIEREVVVIRSCEEMMKEAKIITSTAELDEEIFNPEVDEVLCFVFTSLETKDSPPKENKPAWYYDNKLIAKAREKARMLGDLARALKSSSRYRCVVAEISDPQHEGATIYHYRQNELLSKDFNKPEVPDVEKITARRDLIWYATELTLDPDTAHPNVTLQGKTATHGNEPQPYPDLPQRFDQNFQVFCKEKLDGQHYWEVEWSLDNTANVGAAVCYGSMKRKGFSEATTIGANAESWIFGYLYRDSGEVRIASFFRNHENKLENIDVPMTGCPRVGFFLDWIKGSLSIYIVTGEQLSHIYTFKETTFSEAVYPALEVWNENNFALGFRFDLKVFLTSFREELLRFHT</sequence>
<dbReference type="SMART" id="SM00589">
    <property type="entry name" value="PRY"/>
    <property type="match status" value="1"/>
</dbReference>
<reference evidence="8" key="2">
    <citation type="submission" date="2025-09" db="UniProtKB">
        <authorList>
            <consortium name="Ensembl"/>
        </authorList>
    </citation>
    <scope>IDENTIFICATION</scope>
</reference>
<evidence type="ECO:0000313" key="9">
    <source>
        <dbReference type="Proteomes" id="UP000261480"/>
    </source>
</evidence>
<dbReference type="SMART" id="SM00449">
    <property type="entry name" value="SPRY"/>
    <property type="match status" value="1"/>
</dbReference>
<dbReference type="InterPro" id="IPR056072">
    <property type="entry name" value="SNTX_MACPF/CDC-like_dom"/>
</dbReference>
<dbReference type="SUPFAM" id="SSF49899">
    <property type="entry name" value="Concanavalin A-like lectins/glucanases"/>
    <property type="match status" value="1"/>
</dbReference>
<dbReference type="Pfam" id="PF24674">
    <property type="entry name" value="MACPF_SNTX"/>
    <property type="match status" value="1"/>
</dbReference>
<evidence type="ECO:0000313" key="8">
    <source>
        <dbReference type="Ensembl" id="ENSPMEP00000003395.1"/>
    </source>
</evidence>
<dbReference type="InterPro" id="IPR048997">
    <property type="entry name" value="Stonustoxin-like_helical"/>
</dbReference>
<dbReference type="GO" id="GO:0090729">
    <property type="term" value="F:toxin activity"/>
    <property type="evidence" value="ECO:0007669"/>
    <property type="project" value="UniProtKB-KW"/>
</dbReference>
<dbReference type="STRING" id="48701.ENSPMEP00000003395"/>
<dbReference type="Pfam" id="PF13765">
    <property type="entry name" value="PRY"/>
    <property type="match status" value="1"/>
</dbReference>
<keyword evidence="4" id="KW-0800">Toxin</keyword>
<dbReference type="InterPro" id="IPR013320">
    <property type="entry name" value="ConA-like_dom_sf"/>
</dbReference>
<evidence type="ECO:0000256" key="4">
    <source>
        <dbReference type="ARBA" id="ARBA00022656"/>
    </source>
</evidence>
<dbReference type="GO" id="GO:0031640">
    <property type="term" value="P:killing of cells of another organism"/>
    <property type="evidence" value="ECO:0007669"/>
    <property type="project" value="UniProtKB-KW"/>
</dbReference>
<dbReference type="Ensembl" id="ENSPMET00000010933.1">
    <property type="protein sequence ID" value="ENSPMEP00000003395.1"/>
    <property type="gene ID" value="ENSPMEG00000004589.1"/>
</dbReference>
<dbReference type="PROSITE" id="PS50188">
    <property type="entry name" value="B302_SPRY"/>
    <property type="match status" value="1"/>
</dbReference>
<comment type="subcellular location">
    <subcellularLocation>
        <location evidence="1">Secreted</location>
    </subcellularLocation>
</comment>
<dbReference type="GO" id="GO:0005576">
    <property type="term" value="C:extracellular region"/>
    <property type="evidence" value="ECO:0007669"/>
    <property type="project" value="UniProtKB-SubCell"/>
</dbReference>
<dbReference type="Pfam" id="PF21109">
    <property type="entry name" value="Stonustoxin_helical"/>
    <property type="match status" value="1"/>
</dbReference>
<dbReference type="Pfam" id="PF00622">
    <property type="entry name" value="SPRY"/>
    <property type="match status" value="1"/>
</dbReference>
<dbReference type="InterPro" id="IPR040581">
    <property type="entry name" value="Thioredoxin_11"/>
</dbReference>
<dbReference type="InterPro" id="IPR052090">
    <property type="entry name" value="Cytolytic_pore-forming_toxin"/>
</dbReference>
<reference evidence="8" key="1">
    <citation type="submission" date="2025-08" db="UniProtKB">
        <authorList>
            <consortium name="Ensembl"/>
        </authorList>
    </citation>
    <scope>IDENTIFICATION</scope>
</reference>
<dbReference type="PRINTS" id="PR01407">
    <property type="entry name" value="BUTYPHLNCDUF"/>
</dbReference>
<evidence type="ECO:0000256" key="5">
    <source>
        <dbReference type="ARBA" id="ARBA00022735"/>
    </source>
</evidence>
<name>A0A3B3WKS5_9TELE</name>
<dbReference type="InterPro" id="IPR001870">
    <property type="entry name" value="B30.2/SPRY"/>
</dbReference>
<evidence type="ECO:0000259" key="7">
    <source>
        <dbReference type="PROSITE" id="PS50188"/>
    </source>
</evidence>
<dbReference type="PANTHER" id="PTHR31594:SF16">
    <property type="entry name" value="SI:CH211-281L24.3"/>
    <property type="match status" value="1"/>
</dbReference>
<evidence type="ECO:0000256" key="1">
    <source>
        <dbReference type="ARBA" id="ARBA00004613"/>
    </source>
</evidence>
<dbReference type="InterPro" id="IPR043136">
    <property type="entry name" value="B30.2/SPRY_sf"/>
</dbReference>
<dbReference type="InterPro" id="IPR006574">
    <property type="entry name" value="PRY"/>
</dbReference>
<keyword evidence="3" id="KW-0964">Secreted</keyword>
<feature type="domain" description="B30.2/SPRY" evidence="7">
    <location>
        <begin position="488"/>
        <end position="696"/>
    </location>
</feature>
<dbReference type="PANTHER" id="PTHR31594">
    <property type="entry name" value="AIG1-TYPE G DOMAIN-CONTAINING PROTEIN"/>
    <property type="match status" value="1"/>
</dbReference>
<keyword evidence="5" id="KW-0354">Hemolysis</keyword>
<comment type="similarity">
    <text evidence="2">Belongs to the SNTX/VTX toxin family.</text>
</comment>
<evidence type="ECO:0000256" key="2">
    <source>
        <dbReference type="ARBA" id="ARBA00006480"/>
    </source>
</evidence>
<protein>
    <recommendedName>
        <fullName evidence="7">B30.2/SPRY domain-containing protein</fullName>
    </recommendedName>
</protein>
<dbReference type="Pfam" id="PF18078">
    <property type="entry name" value="Thioredoxin_11"/>
    <property type="match status" value="1"/>
</dbReference>
<organism evidence="8 9">
    <name type="scientific">Poecilia mexicana</name>
    <dbReference type="NCBI Taxonomy" id="48701"/>
    <lineage>
        <taxon>Eukaryota</taxon>
        <taxon>Metazoa</taxon>
        <taxon>Chordata</taxon>
        <taxon>Craniata</taxon>
        <taxon>Vertebrata</taxon>
        <taxon>Euteleostomi</taxon>
        <taxon>Actinopterygii</taxon>
        <taxon>Neopterygii</taxon>
        <taxon>Teleostei</taxon>
        <taxon>Neoteleostei</taxon>
        <taxon>Acanthomorphata</taxon>
        <taxon>Ovalentaria</taxon>
        <taxon>Atherinomorphae</taxon>
        <taxon>Cyprinodontiformes</taxon>
        <taxon>Poeciliidae</taxon>
        <taxon>Poeciliinae</taxon>
        <taxon>Poecilia</taxon>
    </lineage>
</organism>
<dbReference type="AlphaFoldDB" id="A0A3B3WKS5"/>
<dbReference type="Proteomes" id="UP000261480">
    <property type="component" value="Unplaced"/>
</dbReference>
<accession>A0A3B3WKS5</accession>
<dbReference type="InterPro" id="IPR003879">
    <property type="entry name" value="Butyrophylin_SPRY"/>
</dbReference>
<evidence type="ECO:0000256" key="6">
    <source>
        <dbReference type="ARBA" id="ARBA00022852"/>
    </source>
</evidence>
<evidence type="ECO:0000256" key="3">
    <source>
        <dbReference type="ARBA" id="ARBA00022525"/>
    </source>
</evidence>
<keyword evidence="9" id="KW-1185">Reference proteome</keyword>
<keyword evidence="6" id="KW-0204">Cytolysis</keyword>
<dbReference type="Gene3D" id="2.60.120.920">
    <property type="match status" value="1"/>
</dbReference>
<proteinExistence type="inferred from homology"/>